<evidence type="ECO:0000313" key="9">
    <source>
        <dbReference type="Ensembl" id="ENSGACP00000047134.1"/>
    </source>
</evidence>
<protein>
    <submittedName>
        <fullName evidence="9">MAGUK p55 scaffold protein 3b</fullName>
    </submittedName>
</protein>
<evidence type="ECO:0000256" key="3">
    <source>
        <dbReference type="PROSITE-ProRule" id="PRU00192"/>
    </source>
</evidence>
<evidence type="ECO:0000256" key="1">
    <source>
        <dbReference type="ARBA" id="ARBA00007014"/>
    </source>
</evidence>
<dbReference type="Gene3D" id="2.30.42.10">
    <property type="match status" value="1"/>
</dbReference>
<comment type="similarity">
    <text evidence="1">Belongs to the MAGUK family.</text>
</comment>
<dbReference type="PROSITE" id="PS51022">
    <property type="entry name" value="L27"/>
    <property type="match status" value="2"/>
</dbReference>
<dbReference type="Pfam" id="PF00625">
    <property type="entry name" value="Guanylate_kin"/>
    <property type="match status" value="1"/>
</dbReference>
<organism evidence="9 10">
    <name type="scientific">Gasterosteus aculeatus aculeatus</name>
    <name type="common">three-spined stickleback</name>
    <dbReference type="NCBI Taxonomy" id="481459"/>
    <lineage>
        <taxon>Eukaryota</taxon>
        <taxon>Metazoa</taxon>
        <taxon>Chordata</taxon>
        <taxon>Craniata</taxon>
        <taxon>Vertebrata</taxon>
        <taxon>Euteleostomi</taxon>
        <taxon>Actinopterygii</taxon>
        <taxon>Neopterygii</taxon>
        <taxon>Teleostei</taxon>
        <taxon>Neoteleostei</taxon>
        <taxon>Acanthomorphata</taxon>
        <taxon>Eupercaria</taxon>
        <taxon>Perciformes</taxon>
        <taxon>Cottioidei</taxon>
        <taxon>Gasterosteales</taxon>
        <taxon>Gasterosteidae</taxon>
        <taxon>Gasterosteus</taxon>
    </lineage>
</organism>
<dbReference type="PROSITE" id="PS50106">
    <property type="entry name" value="PDZ"/>
    <property type="match status" value="1"/>
</dbReference>
<dbReference type="SUPFAM" id="SSF50156">
    <property type="entry name" value="PDZ domain-like"/>
    <property type="match status" value="1"/>
</dbReference>
<evidence type="ECO:0000259" key="5">
    <source>
        <dbReference type="PROSITE" id="PS50002"/>
    </source>
</evidence>
<evidence type="ECO:0000259" key="6">
    <source>
        <dbReference type="PROSITE" id="PS50052"/>
    </source>
</evidence>
<dbReference type="PROSITE" id="PS50002">
    <property type="entry name" value="SH3"/>
    <property type="match status" value="1"/>
</dbReference>
<reference evidence="9" key="3">
    <citation type="submission" date="2025-09" db="UniProtKB">
        <authorList>
            <consortium name="Ensembl"/>
        </authorList>
    </citation>
    <scope>IDENTIFICATION</scope>
</reference>
<proteinExistence type="inferred from homology"/>
<dbReference type="GeneTree" id="ENSGT00940000157190"/>
<sequence>MSFINKCKAVFVHRPPAALFIPTFTHNKLSGSLTSASRQKAWTVWLASRQIGTLSAITPPVPVCDSSPRSYTRNQRSRRGESLFLVFPLPVLPLRPPWMIGAMPIVSTSTGLHETLAHLTSRLHSGAKHKEELGFLTDVFSEKSLGYLMKIHEKLKQYEKHSPSPVLHSATCLAEDLAEELQNGPLEDDERELLLLLSTPHLKAVLSAHDTVAQKKFDPVLPPLPEDVDDDLEEESVKIVRLVKNKEPLGATIRRDEVTGAVIVARIMRGGAAHRSGLVHVGDELREVNGNRIAHRRPDEISQILCQSQGSITLKIIPAVVEEDQLKESRVYLRALFDYTPYEDKATPCQEAGLPFHRGDILQVVSQEDATWWQAKRIGDCNLRAALIPSTQFQERYSDRLDNASGSRLRKDRLSSPGEPRAPEATRAEFQIYEEVTQYMPRPGERPRLIVLIGGFCYVWGNPLLKQKVIAQNPQLYGLAVPHTTRARRCYEREGVEYHFINKAAFDAGIQGGKFIEFGEYKDNLYGTSLESIHRTLDQNKVCLVDVQPEAVVTLRTADFKPYVIFVRPRIDDVQSKSLASSVDAIDTWQNLTFLTDQEDDLHEMKQSAEQIDACYSSWVDYVLMKEDPVSALAELQVVLERVQTERQWVPVSWVRS</sequence>
<dbReference type="SUPFAM" id="SSF52540">
    <property type="entry name" value="P-loop containing nucleoside triphosphate hydrolases"/>
    <property type="match status" value="1"/>
</dbReference>
<dbReference type="InterPro" id="IPR027417">
    <property type="entry name" value="P-loop_NTPase"/>
</dbReference>
<evidence type="ECO:0000313" key="10">
    <source>
        <dbReference type="Proteomes" id="UP000007635"/>
    </source>
</evidence>
<dbReference type="PROSITE" id="PS50052">
    <property type="entry name" value="GUANYLATE_KINASE_2"/>
    <property type="match status" value="1"/>
</dbReference>
<dbReference type="InterPro" id="IPR014775">
    <property type="entry name" value="L27_C"/>
</dbReference>
<dbReference type="InterPro" id="IPR020590">
    <property type="entry name" value="Guanylate_kinase_CS"/>
</dbReference>
<dbReference type="InterPro" id="IPR008144">
    <property type="entry name" value="Guanylate_kin-like_dom"/>
</dbReference>
<reference evidence="9" key="2">
    <citation type="submission" date="2025-08" db="UniProtKB">
        <authorList>
            <consortium name="Ensembl"/>
        </authorList>
    </citation>
    <scope>IDENTIFICATION</scope>
</reference>
<keyword evidence="2 3" id="KW-0728">SH3 domain</keyword>
<dbReference type="PROSITE" id="PS00856">
    <property type="entry name" value="GUANYLATE_KINASE_1"/>
    <property type="match status" value="1"/>
</dbReference>
<dbReference type="Gene3D" id="3.40.50.300">
    <property type="entry name" value="P-loop containing nucleotide triphosphate hydrolases"/>
    <property type="match status" value="1"/>
</dbReference>
<dbReference type="Pfam" id="PF02828">
    <property type="entry name" value="L27"/>
    <property type="match status" value="2"/>
</dbReference>
<dbReference type="SMART" id="SM00326">
    <property type="entry name" value="SH3"/>
    <property type="match status" value="1"/>
</dbReference>
<feature type="domain" description="L27" evidence="8">
    <location>
        <begin position="163"/>
        <end position="220"/>
    </location>
</feature>
<feature type="region of interest" description="Disordered" evidence="4">
    <location>
        <begin position="405"/>
        <end position="426"/>
    </location>
</feature>
<evidence type="ECO:0000256" key="2">
    <source>
        <dbReference type="ARBA" id="ARBA00022443"/>
    </source>
</evidence>
<accession>A0AAQ4Q7G1</accession>
<evidence type="ECO:0000259" key="8">
    <source>
        <dbReference type="PROSITE" id="PS51022"/>
    </source>
</evidence>
<evidence type="ECO:0000259" key="7">
    <source>
        <dbReference type="PROSITE" id="PS50106"/>
    </source>
</evidence>
<dbReference type="Pfam" id="PF00018">
    <property type="entry name" value="SH3_1"/>
    <property type="match status" value="1"/>
</dbReference>
<dbReference type="SUPFAM" id="SSF101288">
    <property type="entry name" value="L27 domain"/>
    <property type="match status" value="1"/>
</dbReference>
<dbReference type="InterPro" id="IPR036034">
    <property type="entry name" value="PDZ_sf"/>
</dbReference>
<dbReference type="CDD" id="cd06799">
    <property type="entry name" value="PDZ_MPP3-MPP4-MPP7-like"/>
    <property type="match status" value="1"/>
</dbReference>
<dbReference type="AlphaFoldDB" id="A0AAQ4Q7G1"/>
<dbReference type="Pfam" id="PF00595">
    <property type="entry name" value="PDZ"/>
    <property type="match status" value="1"/>
</dbReference>
<dbReference type="SMART" id="SM00072">
    <property type="entry name" value="GuKc"/>
    <property type="match status" value="1"/>
</dbReference>
<evidence type="ECO:0000256" key="4">
    <source>
        <dbReference type="SAM" id="MobiDB-lite"/>
    </source>
</evidence>
<reference evidence="9 10" key="1">
    <citation type="journal article" date="2021" name="G3 (Bethesda)">
        <title>Improved contiguity of the threespine stickleback genome using long-read sequencing.</title>
        <authorList>
            <person name="Nath S."/>
            <person name="Shaw D.E."/>
            <person name="White M.A."/>
        </authorList>
    </citation>
    <scope>NUCLEOTIDE SEQUENCE [LARGE SCALE GENOMIC DNA]</scope>
    <source>
        <strain evidence="9 10">Lake Benthic</strain>
    </source>
</reference>
<dbReference type="Gene3D" id="1.10.287.650">
    <property type="entry name" value="L27 domain"/>
    <property type="match status" value="1"/>
</dbReference>
<dbReference type="InterPro" id="IPR050716">
    <property type="entry name" value="MAGUK"/>
</dbReference>
<dbReference type="InterPro" id="IPR036028">
    <property type="entry name" value="SH3-like_dom_sf"/>
</dbReference>
<feature type="domain" description="PDZ" evidence="7">
    <location>
        <begin position="239"/>
        <end position="320"/>
    </location>
</feature>
<dbReference type="InterPro" id="IPR001478">
    <property type="entry name" value="PDZ"/>
</dbReference>
<feature type="domain" description="SH3" evidence="5">
    <location>
        <begin position="328"/>
        <end position="398"/>
    </location>
</feature>
<dbReference type="SUPFAM" id="SSF50044">
    <property type="entry name" value="SH3-domain"/>
    <property type="match status" value="1"/>
</dbReference>
<dbReference type="InterPro" id="IPR001452">
    <property type="entry name" value="SH3_domain"/>
</dbReference>
<dbReference type="PANTHER" id="PTHR23122">
    <property type="entry name" value="MEMBRANE-ASSOCIATED GUANYLATE KINASE MAGUK"/>
    <property type="match status" value="1"/>
</dbReference>
<dbReference type="Ensembl" id="ENSGACT00000044620.1">
    <property type="protein sequence ID" value="ENSGACP00000047134.1"/>
    <property type="gene ID" value="ENSGACG00000006899.2"/>
</dbReference>
<dbReference type="FunFam" id="3.30.63.10:FF:000002">
    <property type="entry name" value="Guanylate kinase 1"/>
    <property type="match status" value="1"/>
</dbReference>
<dbReference type="InterPro" id="IPR004172">
    <property type="entry name" value="L27_dom"/>
</dbReference>
<name>A0AAQ4Q7G1_GASAC</name>
<dbReference type="SMART" id="SM00228">
    <property type="entry name" value="PDZ"/>
    <property type="match status" value="1"/>
</dbReference>
<dbReference type="Proteomes" id="UP000007635">
    <property type="component" value="Chromosome V"/>
</dbReference>
<feature type="domain" description="L27" evidence="8">
    <location>
        <begin position="108"/>
        <end position="161"/>
    </location>
</feature>
<dbReference type="SMART" id="SM00569">
    <property type="entry name" value="L27"/>
    <property type="match status" value="2"/>
</dbReference>
<dbReference type="Gene3D" id="2.30.30.40">
    <property type="entry name" value="SH3 Domains"/>
    <property type="match status" value="1"/>
</dbReference>
<feature type="domain" description="Guanylate kinase-like" evidence="6">
    <location>
        <begin position="447"/>
        <end position="641"/>
    </location>
</feature>
<keyword evidence="10" id="KW-1185">Reference proteome</keyword>
<dbReference type="InterPro" id="IPR036892">
    <property type="entry name" value="L27_dom_sf"/>
</dbReference>
<dbReference type="InterPro" id="IPR008145">
    <property type="entry name" value="GK/Ca_channel_bsu"/>
</dbReference>